<comment type="caution">
    <text evidence="2">The sequence shown here is derived from an EMBL/GenBank/DDBJ whole genome shotgun (WGS) entry which is preliminary data.</text>
</comment>
<keyword evidence="3" id="KW-1185">Reference proteome</keyword>
<dbReference type="EMBL" id="CAWUHB010000047">
    <property type="protein sequence ID" value="CAK7229080.1"/>
    <property type="molecule type" value="Genomic_DNA"/>
</dbReference>
<protein>
    <recommendedName>
        <fullName evidence="1">F-box domain-containing protein</fullName>
    </recommendedName>
</protein>
<dbReference type="InterPro" id="IPR036047">
    <property type="entry name" value="F-box-like_dom_sf"/>
</dbReference>
<evidence type="ECO:0000313" key="3">
    <source>
        <dbReference type="Proteomes" id="UP001642405"/>
    </source>
</evidence>
<dbReference type="PROSITE" id="PS50181">
    <property type="entry name" value="FBOX"/>
    <property type="match status" value="1"/>
</dbReference>
<dbReference type="SUPFAM" id="SSF81383">
    <property type="entry name" value="F-box domain"/>
    <property type="match status" value="1"/>
</dbReference>
<feature type="domain" description="F-box" evidence="1">
    <location>
        <begin position="73"/>
        <end position="118"/>
    </location>
</feature>
<sequence length="706" mass="79329">MSTDDEMPQGRLAALCPHGRIREPLPRDVIKNLLHKYGKKRIKRACRGRGLNAVSVHRDIDILAARALYNDTYSPLYRLPDELLIAIMANLDLNDVLCLRQTGRVFLRIFAFSDFKHLHANTTERTMGTNYQKTTAGAGSSWPSPALPVHNEALFDRARRRLTSSESRCNGCQRAAVGHHSQYMHCHGCGVDHPTTFFSAAQRDMEPETMKHRVCVAHEGYVRLCAHKTVSWATVLASFPQGKLRNGLKRQQSEDMENMLARRNLLLRQEDDVEDTEPLSTTPHLRIACNHPSHQPGHHPPGPAVPARRFIGKGPAGMPGQVTQGRTLPASPVGLLGVQNVFAQGNIFANINATGRGRERGVFEACARAMAAASAKETQDTDTEAYLPTADEAPSFVVHDAMVAGVKHKVVTWSYTAHMDLAGLGDPDNGGSLTAQVFRDKVHEMRRGKSPARYIAPRDYPGTLQELRCVDPDRCGCLLYPGLGRRGGAAHARPCQKHETLWKLVSRISDVDQIHTRLTSCDHQSAPSSSSPGIRCLKIIYTRTIRLQGFYTNADEHWPPAQFRGRRLDDTDHTLRLQDAFRGAAVPFGWYQALHPRSYRLAEDSPYQHTTWCPNRRCRLHPAFFRDRFVRAGEEMNADCNYGCKDTFTDALPQGAPGLQGRDRGVLEHTSKDQWDRHTLYKTRNRFPHMLTDVLKDFWDYEARPQ</sequence>
<evidence type="ECO:0000313" key="2">
    <source>
        <dbReference type="EMBL" id="CAK7229080.1"/>
    </source>
</evidence>
<gene>
    <name evidence="2" type="ORF">SCUCBS95973_007098</name>
</gene>
<evidence type="ECO:0000259" key="1">
    <source>
        <dbReference type="PROSITE" id="PS50181"/>
    </source>
</evidence>
<accession>A0ABP0CBQ9</accession>
<dbReference type="InterPro" id="IPR001810">
    <property type="entry name" value="F-box_dom"/>
</dbReference>
<name>A0ABP0CBQ9_9PEZI</name>
<reference evidence="2 3" key="1">
    <citation type="submission" date="2024-01" db="EMBL/GenBank/DDBJ databases">
        <authorList>
            <person name="Allen C."/>
            <person name="Tagirdzhanova G."/>
        </authorList>
    </citation>
    <scope>NUCLEOTIDE SEQUENCE [LARGE SCALE GENOMIC DNA]</scope>
</reference>
<organism evidence="2 3">
    <name type="scientific">Sporothrix curviconia</name>
    <dbReference type="NCBI Taxonomy" id="1260050"/>
    <lineage>
        <taxon>Eukaryota</taxon>
        <taxon>Fungi</taxon>
        <taxon>Dikarya</taxon>
        <taxon>Ascomycota</taxon>
        <taxon>Pezizomycotina</taxon>
        <taxon>Sordariomycetes</taxon>
        <taxon>Sordariomycetidae</taxon>
        <taxon>Ophiostomatales</taxon>
        <taxon>Ophiostomataceae</taxon>
        <taxon>Sporothrix</taxon>
    </lineage>
</organism>
<dbReference type="Proteomes" id="UP001642405">
    <property type="component" value="Unassembled WGS sequence"/>
</dbReference>
<proteinExistence type="predicted"/>